<protein>
    <submittedName>
        <fullName evidence="1">Uncharacterized protein</fullName>
    </submittedName>
</protein>
<gene>
    <name evidence="1" type="primary">Necator_chrX.g26427</name>
    <name evidence="1" type="ORF">RB195_026260</name>
</gene>
<proteinExistence type="predicted"/>
<organism evidence="1 2">
    <name type="scientific">Necator americanus</name>
    <name type="common">Human hookworm</name>
    <dbReference type="NCBI Taxonomy" id="51031"/>
    <lineage>
        <taxon>Eukaryota</taxon>
        <taxon>Metazoa</taxon>
        <taxon>Ecdysozoa</taxon>
        <taxon>Nematoda</taxon>
        <taxon>Chromadorea</taxon>
        <taxon>Rhabditida</taxon>
        <taxon>Rhabditina</taxon>
        <taxon>Rhabditomorpha</taxon>
        <taxon>Strongyloidea</taxon>
        <taxon>Ancylostomatidae</taxon>
        <taxon>Bunostominae</taxon>
        <taxon>Necator</taxon>
    </lineage>
</organism>
<sequence length="314" mass="34961">MRVMRPRLGQDREEECDWKSEDIAAYVRYSVERHVGHRSYRSKGGVCDDRTGSLRIAVLKHERFSRIAACFWTGKETASKDFRGLDGNLVITRRRVPHMLFSLARCVLLVGCAQFICGLPEATHSPPALDDLDGNGFGGLKRVLSRRKRALDSLEGGGFGFDKKKRALDELDGSGFGFDKRALNALEGTGFGFDKRALNSLEGEGFGFDKRALNSLDGSGFGFDKRALNSLEGEGFGFDKRALNSLEGEGFGFDKRALNSLEGEGFGFDKRALNSIEGDGFGFDKRYYSHIINPHPLFRISKNKVLMEGRQKHV</sequence>
<keyword evidence="2" id="KW-1185">Reference proteome</keyword>
<dbReference type="PANTHER" id="PTHR33864">
    <property type="entry name" value="NEUROPEPTIDE-LIKE PROTEIN-RELATED"/>
    <property type="match status" value="1"/>
</dbReference>
<comment type="caution">
    <text evidence="1">The sequence shown here is derived from an EMBL/GenBank/DDBJ whole genome shotgun (WGS) entry which is preliminary data.</text>
</comment>
<evidence type="ECO:0000313" key="2">
    <source>
        <dbReference type="Proteomes" id="UP001303046"/>
    </source>
</evidence>
<reference evidence="1 2" key="1">
    <citation type="submission" date="2023-08" db="EMBL/GenBank/DDBJ databases">
        <title>A Necator americanus chromosomal reference genome.</title>
        <authorList>
            <person name="Ilik V."/>
            <person name="Petrzelkova K.J."/>
            <person name="Pardy F."/>
            <person name="Fuh T."/>
            <person name="Niatou-Singa F.S."/>
            <person name="Gouil Q."/>
            <person name="Baker L."/>
            <person name="Ritchie M.E."/>
            <person name="Jex A.R."/>
            <person name="Gazzola D."/>
            <person name="Li H."/>
            <person name="Toshio Fujiwara R."/>
            <person name="Zhan B."/>
            <person name="Aroian R.V."/>
            <person name="Pafco B."/>
            <person name="Schwarz E.M."/>
        </authorList>
    </citation>
    <scope>NUCLEOTIDE SEQUENCE [LARGE SCALE GENOMIC DNA]</scope>
    <source>
        <strain evidence="1 2">Aroian</strain>
        <tissue evidence="1">Whole animal</tissue>
    </source>
</reference>
<dbReference type="PANTHER" id="PTHR33864:SF1">
    <property type="entry name" value="NEUROPEPTIDE-LIKE PROTEIN"/>
    <property type="match status" value="1"/>
</dbReference>
<evidence type="ECO:0000313" key="1">
    <source>
        <dbReference type="EMBL" id="KAK6766884.1"/>
    </source>
</evidence>
<name>A0ABR1EW63_NECAM</name>
<dbReference type="Proteomes" id="UP001303046">
    <property type="component" value="Unassembled WGS sequence"/>
</dbReference>
<accession>A0ABR1EW63</accession>
<dbReference type="EMBL" id="JAVFWL010000006">
    <property type="protein sequence ID" value="KAK6766884.1"/>
    <property type="molecule type" value="Genomic_DNA"/>
</dbReference>
<dbReference type="InterPro" id="IPR040384">
    <property type="entry name" value="ORCKA/B"/>
</dbReference>